<sequence length="312" mass="33836">MQLTFLGTSAGRPTRTRNVTSIALSLPEPQCGFWLFDVGEGTQHRMLGSRFKLNKLERIFVTHLHGDHIYGLPGLLSSRGYFEGAGPLTIYGPSGLRRYLAGIFELTGVHLGYELNVVEIAEGEVVADDRYVVEAAELQHRLPCFGYRITERPQPGPLNLKRLGELGVPAGPLYGKLKRGEDITLECGRSIAASDVAGTPQPGRVVTILGDTRPCDNAVRLAMNADLLVHEATFAGGLEEKAAAYGHSTFTQAAEIARDAGAKRLVVTHFSSRYDDEAVAELANGVKDIFAEIEPAVEMTDILIPRPPLTNS</sequence>
<evidence type="ECO:0000256" key="1">
    <source>
        <dbReference type="ARBA" id="ARBA00011738"/>
    </source>
</evidence>
<keyword evidence="7 11" id="KW-0862">Zinc</keyword>
<keyword evidence="3 11" id="KW-0540">Nuclease</keyword>
<evidence type="ECO:0000256" key="2">
    <source>
        <dbReference type="ARBA" id="ARBA00022694"/>
    </source>
</evidence>
<dbReference type="NCBIfam" id="TIGR02651">
    <property type="entry name" value="RNase_Z"/>
    <property type="match status" value="1"/>
</dbReference>
<evidence type="ECO:0000313" key="14">
    <source>
        <dbReference type="Proteomes" id="UP000665561"/>
    </source>
</evidence>
<name>A0ABW9XLI4_9BACL</name>
<dbReference type="NCBIfam" id="NF000801">
    <property type="entry name" value="PRK00055.1-3"/>
    <property type="match status" value="1"/>
</dbReference>
<dbReference type="PANTHER" id="PTHR46018:SF2">
    <property type="entry name" value="ZINC PHOSPHODIESTERASE ELAC PROTEIN 1"/>
    <property type="match status" value="1"/>
</dbReference>
<dbReference type="RefSeq" id="WP_161741968.1">
    <property type="nucleotide sequence ID" value="NZ_JAAAMV010000002.1"/>
</dbReference>
<dbReference type="EMBL" id="JAAAMV010000002">
    <property type="protein sequence ID" value="NBD23482.1"/>
    <property type="molecule type" value="Genomic_DNA"/>
</dbReference>
<gene>
    <name evidence="11 13" type="primary">rnz</name>
    <name evidence="13" type="ORF">GT019_06320</name>
</gene>
<dbReference type="PANTHER" id="PTHR46018">
    <property type="entry name" value="ZINC PHOSPHODIESTERASE ELAC PROTEIN 1"/>
    <property type="match status" value="1"/>
</dbReference>
<keyword evidence="6 11" id="KW-0378">Hydrolase</keyword>
<protein>
    <recommendedName>
        <fullName evidence="11">Ribonuclease Z</fullName>
        <shortName evidence="11">RNase Z</shortName>
        <ecNumber evidence="11">3.1.26.11</ecNumber>
    </recommendedName>
    <alternativeName>
        <fullName evidence="11">tRNA 3 endonuclease</fullName>
    </alternativeName>
    <alternativeName>
        <fullName evidence="11">tRNase Z</fullName>
    </alternativeName>
</protein>
<dbReference type="EC" id="3.1.26.11" evidence="11"/>
<proteinExistence type="inferred from homology"/>
<dbReference type="GO" id="GO:0042781">
    <property type="term" value="F:3'-tRNA processing endoribonuclease activity"/>
    <property type="evidence" value="ECO:0007669"/>
    <property type="project" value="UniProtKB-EC"/>
</dbReference>
<comment type="catalytic activity">
    <reaction evidence="8">
        <text>3',5'-cyclic CMP + H2O = CMP + H(+)</text>
        <dbReference type="Rhea" id="RHEA:72675"/>
        <dbReference type="ChEBI" id="CHEBI:15377"/>
        <dbReference type="ChEBI" id="CHEBI:15378"/>
        <dbReference type="ChEBI" id="CHEBI:58003"/>
        <dbReference type="ChEBI" id="CHEBI:60377"/>
    </reaction>
    <physiologicalReaction direction="left-to-right" evidence="8">
        <dbReference type="Rhea" id="RHEA:72676"/>
    </physiologicalReaction>
</comment>
<feature type="active site" description="Proton acceptor" evidence="11">
    <location>
        <position position="67"/>
    </location>
</feature>
<dbReference type="InterPro" id="IPR013471">
    <property type="entry name" value="RNase_Z/BN"/>
</dbReference>
<feature type="binding site" evidence="11">
    <location>
        <position position="211"/>
    </location>
    <ligand>
        <name>Zn(2+)</name>
        <dbReference type="ChEBI" id="CHEBI:29105"/>
        <label>1</label>
        <note>catalytic</note>
    </ligand>
</feature>
<feature type="binding site" evidence="11">
    <location>
        <position position="140"/>
    </location>
    <ligand>
        <name>Zn(2+)</name>
        <dbReference type="ChEBI" id="CHEBI:29105"/>
        <label>1</label>
        <note>catalytic</note>
    </ligand>
</feature>
<keyword evidence="2 11" id="KW-0819">tRNA processing</keyword>
<dbReference type="Pfam" id="PF23023">
    <property type="entry name" value="Anti-Pycsar_Apyc1"/>
    <property type="match status" value="1"/>
</dbReference>
<feature type="binding site" evidence="11">
    <location>
        <position position="67"/>
    </location>
    <ligand>
        <name>Zn(2+)</name>
        <dbReference type="ChEBI" id="CHEBI:29105"/>
        <label>2</label>
        <note>catalytic</note>
    </ligand>
</feature>
<comment type="similarity">
    <text evidence="11">Belongs to the RNase Z family.</text>
</comment>
<feature type="domain" description="Metallo-beta-lactamase" evidence="12">
    <location>
        <begin position="202"/>
        <end position="270"/>
    </location>
</feature>
<comment type="cofactor">
    <cofactor evidence="11">
        <name>Zn(2+)</name>
        <dbReference type="ChEBI" id="CHEBI:29105"/>
    </cofactor>
    <text evidence="11">Binds 2 Zn(2+) ions.</text>
</comment>
<evidence type="ECO:0000256" key="11">
    <source>
        <dbReference type="HAMAP-Rule" id="MF_01818"/>
    </source>
</evidence>
<comment type="subunit">
    <text evidence="1 11">Homodimer.</text>
</comment>
<evidence type="ECO:0000256" key="6">
    <source>
        <dbReference type="ARBA" id="ARBA00022801"/>
    </source>
</evidence>
<evidence type="ECO:0000256" key="7">
    <source>
        <dbReference type="ARBA" id="ARBA00022833"/>
    </source>
</evidence>
<evidence type="ECO:0000256" key="5">
    <source>
        <dbReference type="ARBA" id="ARBA00022759"/>
    </source>
</evidence>
<dbReference type="InterPro" id="IPR036866">
    <property type="entry name" value="RibonucZ/Hydroxyglut_hydro"/>
</dbReference>
<accession>A0ABW9XLI4</accession>
<dbReference type="CDD" id="cd07717">
    <property type="entry name" value="RNaseZ_ZiPD-like_MBL-fold"/>
    <property type="match status" value="1"/>
</dbReference>
<comment type="caution">
    <text evidence="13">The sequence shown here is derived from an EMBL/GenBank/DDBJ whole genome shotgun (WGS) entry which is preliminary data.</text>
</comment>
<evidence type="ECO:0000256" key="3">
    <source>
        <dbReference type="ARBA" id="ARBA00022722"/>
    </source>
</evidence>
<comment type="catalytic activity">
    <reaction evidence="10">
        <text>3',5'-cyclic UMP + H2O = UMP + H(+)</text>
        <dbReference type="Rhea" id="RHEA:70575"/>
        <dbReference type="ChEBI" id="CHEBI:15377"/>
        <dbReference type="ChEBI" id="CHEBI:15378"/>
        <dbReference type="ChEBI" id="CHEBI:57865"/>
        <dbReference type="ChEBI" id="CHEBI:184387"/>
    </reaction>
    <physiologicalReaction direction="left-to-right" evidence="10">
        <dbReference type="Rhea" id="RHEA:70576"/>
    </physiologicalReaction>
</comment>
<evidence type="ECO:0000256" key="4">
    <source>
        <dbReference type="ARBA" id="ARBA00022723"/>
    </source>
</evidence>
<comment type="function">
    <text evidence="9">Counteracts the endogenous Pycsar antiviral defense system. Phosphodiesterase that enables metal-dependent hydrolysis of host cyclic nucleotide Pycsar defense signals such as cCMP and cUMP.</text>
</comment>
<feature type="binding site" evidence="11">
    <location>
        <position position="269"/>
    </location>
    <ligand>
        <name>Zn(2+)</name>
        <dbReference type="ChEBI" id="CHEBI:29105"/>
        <label>2</label>
        <note>catalytic</note>
    </ligand>
</feature>
<keyword evidence="5 11" id="KW-0255">Endonuclease</keyword>
<reference evidence="13 14" key="1">
    <citation type="submission" date="2020-01" db="EMBL/GenBank/DDBJ databases">
        <title>Paenibacillus soybeanensis sp. nov. isolated from the nodules of soybean (Glycine max(L.) Merr).</title>
        <authorList>
            <person name="Wang H."/>
        </authorList>
    </citation>
    <scope>NUCLEOTIDE SEQUENCE [LARGE SCALE GENOMIC DNA]</scope>
    <source>
        <strain evidence="13 14">T1</strain>
    </source>
</reference>
<dbReference type="InterPro" id="IPR001279">
    <property type="entry name" value="Metallo-B-lactamas"/>
</dbReference>
<keyword evidence="14" id="KW-1185">Reference proteome</keyword>
<evidence type="ECO:0000313" key="13">
    <source>
        <dbReference type="EMBL" id="NBD23482.1"/>
    </source>
</evidence>
<dbReference type="Gene3D" id="3.60.15.10">
    <property type="entry name" value="Ribonuclease Z/Hydroxyacylglutathione hydrolase-like"/>
    <property type="match status" value="1"/>
</dbReference>
<dbReference type="SUPFAM" id="SSF56281">
    <property type="entry name" value="Metallo-hydrolase/oxidoreductase"/>
    <property type="match status" value="1"/>
</dbReference>
<comment type="function">
    <text evidence="11">Zinc phosphodiesterase, which displays some tRNA 3'-processing endonuclease activity. Probably involved in tRNA maturation, by removing a 3'-trailer from precursor tRNA.</text>
</comment>
<dbReference type="Pfam" id="PF12706">
    <property type="entry name" value="Lactamase_B_2"/>
    <property type="match status" value="1"/>
</dbReference>
<feature type="binding site" evidence="11">
    <location>
        <position position="211"/>
    </location>
    <ligand>
        <name>Zn(2+)</name>
        <dbReference type="ChEBI" id="CHEBI:29105"/>
        <label>2</label>
        <note>catalytic</note>
    </ligand>
</feature>
<evidence type="ECO:0000259" key="12">
    <source>
        <dbReference type="Pfam" id="PF12706"/>
    </source>
</evidence>
<feature type="binding site" evidence="11">
    <location>
        <position position="68"/>
    </location>
    <ligand>
        <name>Zn(2+)</name>
        <dbReference type="ChEBI" id="CHEBI:29105"/>
        <label>2</label>
        <note>catalytic</note>
    </ligand>
</feature>
<organism evidence="13 14">
    <name type="scientific">Paenibacillus glycinis</name>
    <dbReference type="NCBI Taxonomy" id="2697035"/>
    <lineage>
        <taxon>Bacteria</taxon>
        <taxon>Bacillati</taxon>
        <taxon>Bacillota</taxon>
        <taxon>Bacilli</taxon>
        <taxon>Bacillales</taxon>
        <taxon>Paenibacillaceae</taxon>
        <taxon>Paenibacillus</taxon>
    </lineage>
</organism>
<dbReference type="HAMAP" id="MF_01818">
    <property type="entry name" value="RNase_Z_BN"/>
    <property type="match status" value="1"/>
</dbReference>
<evidence type="ECO:0000256" key="9">
    <source>
        <dbReference type="ARBA" id="ARBA00034301"/>
    </source>
</evidence>
<comment type="catalytic activity">
    <reaction evidence="11">
        <text>Endonucleolytic cleavage of RNA, removing extra 3' nucleotides from tRNA precursor, generating 3' termini of tRNAs. A 3'-hydroxy group is left at the tRNA terminus and a 5'-phosphoryl group is left at the trailer molecule.</text>
        <dbReference type="EC" id="3.1.26.11"/>
    </reaction>
</comment>
<evidence type="ECO:0000256" key="8">
    <source>
        <dbReference type="ARBA" id="ARBA00034221"/>
    </source>
</evidence>
<feature type="binding site" evidence="11">
    <location>
        <position position="63"/>
    </location>
    <ligand>
        <name>Zn(2+)</name>
        <dbReference type="ChEBI" id="CHEBI:29105"/>
        <label>1</label>
        <note>catalytic</note>
    </ligand>
</feature>
<keyword evidence="4 11" id="KW-0479">Metal-binding</keyword>
<evidence type="ECO:0000256" key="10">
    <source>
        <dbReference type="ARBA" id="ARBA00048505"/>
    </source>
</evidence>
<dbReference type="Proteomes" id="UP000665561">
    <property type="component" value="Unassembled WGS sequence"/>
</dbReference>
<feature type="binding site" evidence="11">
    <location>
        <position position="65"/>
    </location>
    <ligand>
        <name>Zn(2+)</name>
        <dbReference type="ChEBI" id="CHEBI:29105"/>
        <label>1</label>
        <note>catalytic</note>
    </ligand>
</feature>